<name>A0ACB7I3R6_MANES</name>
<accession>A0ACB7I3R6</accession>
<organism evidence="1 2">
    <name type="scientific">Manihot esculenta</name>
    <name type="common">Cassava</name>
    <name type="synonym">Jatropha manihot</name>
    <dbReference type="NCBI Taxonomy" id="3983"/>
    <lineage>
        <taxon>Eukaryota</taxon>
        <taxon>Viridiplantae</taxon>
        <taxon>Streptophyta</taxon>
        <taxon>Embryophyta</taxon>
        <taxon>Tracheophyta</taxon>
        <taxon>Spermatophyta</taxon>
        <taxon>Magnoliopsida</taxon>
        <taxon>eudicotyledons</taxon>
        <taxon>Gunneridae</taxon>
        <taxon>Pentapetalae</taxon>
        <taxon>rosids</taxon>
        <taxon>fabids</taxon>
        <taxon>Malpighiales</taxon>
        <taxon>Euphorbiaceae</taxon>
        <taxon>Crotonoideae</taxon>
        <taxon>Manihoteae</taxon>
        <taxon>Manihot</taxon>
    </lineage>
</organism>
<comment type="caution">
    <text evidence="1">The sequence shown here is derived from an EMBL/GenBank/DDBJ whole genome shotgun (WGS) entry which is preliminary data.</text>
</comment>
<protein>
    <submittedName>
        <fullName evidence="1">Uncharacterized protein</fullName>
    </submittedName>
</protein>
<dbReference type="EMBL" id="CM004388">
    <property type="protein sequence ID" value="KAG8659487.1"/>
    <property type="molecule type" value="Genomic_DNA"/>
</dbReference>
<dbReference type="Proteomes" id="UP000091857">
    <property type="component" value="Chromosome 2"/>
</dbReference>
<gene>
    <name evidence="1" type="ORF">MANES_02G041900v8</name>
</gene>
<reference evidence="2" key="1">
    <citation type="journal article" date="2016" name="Nat. Biotechnol.">
        <title>Sequencing wild and cultivated cassava and related species reveals extensive interspecific hybridization and genetic diversity.</title>
        <authorList>
            <person name="Bredeson J.V."/>
            <person name="Lyons J.B."/>
            <person name="Prochnik S.E."/>
            <person name="Wu G.A."/>
            <person name="Ha C.M."/>
            <person name="Edsinger-Gonzales E."/>
            <person name="Grimwood J."/>
            <person name="Schmutz J."/>
            <person name="Rabbi I.Y."/>
            <person name="Egesi C."/>
            <person name="Nauluvula P."/>
            <person name="Lebot V."/>
            <person name="Ndunguru J."/>
            <person name="Mkamilo G."/>
            <person name="Bart R.S."/>
            <person name="Setter T.L."/>
            <person name="Gleadow R.M."/>
            <person name="Kulakow P."/>
            <person name="Ferguson M.E."/>
            <person name="Rounsley S."/>
            <person name="Rokhsar D.S."/>
        </authorList>
    </citation>
    <scope>NUCLEOTIDE SEQUENCE [LARGE SCALE GENOMIC DNA]</scope>
    <source>
        <strain evidence="2">cv. AM560-2</strain>
    </source>
</reference>
<proteinExistence type="predicted"/>
<evidence type="ECO:0000313" key="1">
    <source>
        <dbReference type="EMBL" id="KAG8659487.1"/>
    </source>
</evidence>
<evidence type="ECO:0000313" key="2">
    <source>
        <dbReference type="Proteomes" id="UP000091857"/>
    </source>
</evidence>
<sequence>MEETNYNTKYQQQNQATNPSKFYSHFLYKALVVTIFLVILLLFPSQAPEFINQTLNTRGWEFLHLIFVGIAVSYGLFSRRNDEAEKDNNNLSKFDNAQSYVSRFLQVSSVFDDEADSPSRSDGSTIQTWNNQCYRNEPVVVVADENSVLNQEQRGASSRIGEKPLLLPVRSLKSRVLEADGNETSKESSSSGVFASISRSSSNLGSKRISSNSVKSRNGEFGSSHHQDLEEKLKDNVVLPSPIPWRSRSGRMEMKETKEEDDSPHMYAPFPSMEEPEFNKSFRSKVSRSTRPNSTNSSPKLSPSPSLSSPRKLSPSPSFAAEAEGKSAEDFVRKKSFYRSPPTPPPPPPPLPQLIRKTQSMKPSSGATNGGDKILGEKDLKRSYTSQTKELNRGGGFSIPTSVRTTRNQDSYPGKEFDDMINTKSEKRFNEGRKTVGFDQSSFKTERLNRDRVTFMSQPSFREYPKEENEEFVEKLVSESEEDLETEDEDDDDIVGNCFVSGTGTGTGTAASSNNEEAASSTASDGGPDVDKKADEFIAKFREQIRLQRIESIKRSSGQISRKASRIS</sequence>
<keyword evidence="2" id="KW-1185">Reference proteome</keyword>